<comment type="similarity">
    <text evidence="2">Belongs to the syntaxin family.</text>
</comment>
<dbReference type="Gene3D" id="1.20.5.110">
    <property type="match status" value="1"/>
</dbReference>
<keyword evidence="7" id="KW-0333">Golgi apparatus</keyword>
<evidence type="ECO:0000256" key="4">
    <source>
        <dbReference type="ARBA" id="ARBA00022692"/>
    </source>
</evidence>
<feature type="domain" description="T-SNARE coiled-coil homology" evidence="10">
    <location>
        <begin position="146"/>
        <end position="208"/>
    </location>
</feature>
<keyword evidence="5" id="KW-0653">Protein transport</keyword>
<evidence type="ECO:0000256" key="3">
    <source>
        <dbReference type="ARBA" id="ARBA00022448"/>
    </source>
</evidence>
<dbReference type="SUPFAM" id="SSF58038">
    <property type="entry name" value="SNARE fusion complex"/>
    <property type="match status" value="1"/>
</dbReference>
<evidence type="ECO:0000256" key="2">
    <source>
        <dbReference type="ARBA" id="ARBA00009063"/>
    </source>
</evidence>
<dbReference type="InterPro" id="IPR010989">
    <property type="entry name" value="SNARE"/>
</dbReference>
<keyword evidence="12" id="KW-1185">Reference proteome</keyword>
<comment type="subcellular location">
    <subcellularLocation>
        <location evidence="1">Golgi apparatus membrane</location>
        <topology evidence="1">Single-pass type IV membrane protein</topology>
    </subcellularLocation>
</comment>
<dbReference type="InterPro" id="IPR015260">
    <property type="entry name" value="Syntaxin-6/10/61_N"/>
</dbReference>
<dbReference type="EMBL" id="JALJOT010000006">
    <property type="protein sequence ID" value="KAK9909708.1"/>
    <property type="molecule type" value="Genomic_DNA"/>
</dbReference>
<evidence type="ECO:0000256" key="7">
    <source>
        <dbReference type="ARBA" id="ARBA00023034"/>
    </source>
</evidence>
<accession>A0ABR2YRL3</accession>
<name>A0ABR2YRL3_9CHLO</name>
<dbReference type="Pfam" id="PF05739">
    <property type="entry name" value="SNARE"/>
    <property type="match status" value="1"/>
</dbReference>
<keyword evidence="3" id="KW-0813">Transport</keyword>
<evidence type="ECO:0000256" key="9">
    <source>
        <dbReference type="SAM" id="Phobius"/>
    </source>
</evidence>
<proteinExistence type="inferred from homology"/>
<keyword evidence="6 9" id="KW-1133">Transmembrane helix</keyword>
<feature type="transmembrane region" description="Helical" evidence="9">
    <location>
        <begin position="218"/>
        <end position="236"/>
    </location>
</feature>
<evidence type="ECO:0000256" key="6">
    <source>
        <dbReference type="ARBA" id="ARBA00022989"/>
    </source>
</evidence>
<evidence type="ECO:0000313" key="11">
    <source>
        <dbReference type="EMBL" id="KAK9909708.1"/>
    </source>
</evidence>
<evidence type="ECO:0000259" key="10">
    <source>
        <dbReference type="PROSITE" id="PS50192"/>
    </source>
</evidence>
<dbReference type="PANTHER" id="PTHR12791">
    <property type="entry name" value="GOLGI SNARE BET1-RELATED"/>
    <property type="match status" value="1"/>
</dbReference>
<keyword evidence="4 9" id="KW-0812">Transmembrane</keyword>
<dbReference type="InterPro" id="IPR000727">
    <property type="entry name" value="T_SNARE_dom"/>
</dbReference>
<dbReference type="PROSITE" id="PS50192">
    <property type="entry name" value="T_SNARE"/>
    <property type="match status" value="1"/>
</dbReference>
<evidence type="ECO:0000256" key="8">
    <source>
        <dbReference type="ARBA" id="ARBA00023136"/>
    </source>
</evidence>
<dbReference type="Gene3D" id="1.20.58.90">
    <property type="match status" value="1"/>
</dbReference>
<gene>
    <name evidence="11" type="ORF">WJX75_006414</name>
</gene>
<dbReference type="Proteomes" id="UP001491310">
    <property type="component" value="Unassembled WGS sequence"/>
</dbReference>
<comment type="caution">
    <text evidence="11">The sequence shown here is derived from an EMBL/GenBank/DDBJ whole genome shotgun (WGS) entry which is preliminary data.</text>
</comment>
<dbReference type="SMART" id="SM00397">
    <property type="entry name" value="t_SNARE"/>
    <property type="match status" value="1"/>
</dbReference>
<keyword evidence="8 9" id="KW-0472">Membrane</keyword>
<sequence length="237" mass="26485">MDLSTGTSTDPFYLVKDDIQASLEKAKSQHARWQSLGKTNPDKKRLESEIEDECKSIAWQVDEMEKAVDVAEKNAARFGLSQAEISGRRKWVLQTRRQCEGVVHSLEASHSVALSVGNPGTPTGKLGSAIGQDNDRYISSEGDRQQLLLRQQDDELDQLGQHVERLGGLGREIHGELESQSRMLDELDEEVETTHHRLAAAQKKMNNVLKKIGMRSQLCLIVFLIAILVLLLVLIFS</sequence>
<organism evidence="11 12">
    <name type="scientific">Coccomyxa subellipsoidea</name>
    <dbReference type="NCBI Taxonomy" id="248742"/>
    <lineage>
        <taxon>Eukaryota</taxon>
        <taxon>Viridiplantae</taxon>
        <taxon>Chlorophyta</taxon>
        <taxon>core chlorophytes</taxon>
        <taxon>Trebouxiophyceae</taxon>
        <taxon>Trebouxiophyceae incertae sedis</taxon>
        <taxon>Coccomyxaceae</taxon>
        <taxon>Coccomyxa</taxon>
    </lineage>
</organism>
<dbReference type="PROSITE" id="PS00914">
    <property type="entry name" value="SYNTAXIN"/>
    <property type="match status" value="1"/>
</dbReference>
<dbReference type="InterPro" id="IPR006012">
    <property type="entry name" value="Syntaxin/epimorphin_CS"/>
</dbReference>
<dbReference type="CDD" id="cd15841">
    <property type="entry name" value="SNARE_Qc"/>
    <property type="match status" value="1"/>
</dbReference>
<evidence type="ECO:0000256" key="1">
    <source>
        <dbReference type="ARBA" id="ARBA00004409"/>
    </source>
</evidence>
<dbReference type="Pfam" id="PF09177">
    <property type="entry name" value="STX6_10_61_N"/>
    <property type="match status" value="1"/>
</dbReference>
<protein>
    <recommendedName>
        <fullName evidence="10">t-SNARE coiled-coil homology domain-containing protein</fullName>
    </recommendedName>
</protein>
<evidence type="ECO:0000256" key="5">
    <source>
        <dbReference type="ARBA" id="ARBA00022927"/>
    </source>
</evidence>
<reference evidence="11 12" key="1">
    <citation type="journal article" date="2024" name="Nat. Commun.">
        <title>Phylogenomics reveals the evolutionary origins of lichenization in chlorophyte algae.</title>
        <authorList>
            <person name="Puginier C."/>
            <person name="Libourel C."/>
            <person name="Otte J."/>
            <person name="Skaloud P."/>
            <person name="Haon M."/>
            <person name="Grisel S."/>
            <person name="Petersen M."/>
            <person name="Berrin J.G."/>
            <person name="Delaux P.M."/>
            <person name="Dal Grande F."/>
            <person name="Keller J."/>
        </authorList>
    </citation>
    <scope>NUCLEOTIDE SEQUENCE [LARGE SCALE GENOMIC DNA]</scope>
    <source>
        <strain evidence="11 12">SAG 216-7</strain>
    </source>
</reference>
<dbReference type="CDD" id="cd21445">
    <property type="entry name" value="SNARE_NTD_AtSYP61-like"/>
    <property type="match status" value="1"/>
</dbReference>
<dbReference type="SUPFAM" id="SSF47661">
    <property type="entry name" value="t-snare proteins"/>
    <property type="match status" value="1"/>
</dbReference>
<evidence type="ECO:0000313" key="12">
    <source>
        <dbReference type="Proteomes" id="UP001491310"/>
    </source>
</evidence>